<dbReference type="Gene3D" id="3.30.465.10">
    <property type="match status" value="1"/>
</dbReference>
<dbReference type="RefSeq" id="WP_187997073.1">
    <property type="nucleotide sequence ID" value="NZ_JACEXG010000006.1"/>
</dbReference>
<feature type="domain" description="FAD-binding PCMH-type" evidence="2">
    <location>
        <begin position="9"/>
        <end position="173"/>
    </location>
</feature>
<organism evidence="3 4">
    <name type="scientific">Flaviflexus equikiangi</name>
    <dbReference type="NCBI Taxonomy" id="2758573"/>
    <lineage>
        <taxon>Bacteria</taxon>
        <taxon>Bacillati</taxon>
        <taxon>Actinomycetota</taxon>
        <taxon>Actinomycetes</taxon>
        <taxon>Actinomycetales</taxon>
        <taxon>Actinomycetaceae</taxon>
        <taxon>Flaviflexus</taxon>
    </lineage>
</organism>
<proteinExistence type="predicted"/>
<sequence>MRTNWARTVRFSPASFRQPLSIAQVQEILDQPGKVRVIGAGHSFTPVAATDGTLINLDRLSGLVRVDRVSHRARFLGGTRLRDIPALLAPYGLALPNQGDVNPQSIAGAISTGTHGTGLGFTGFSGMVTGVSVLGADGRLRTVDDNDPDMGFHRLHLGLLGIIVEVELQCVPAFDLIAQEESLAWDDAVETIIDRAGKHDHVEFYWFPHTPAVLLKTNTRVPLGEATPEELATIGPRNRLEHVLTEEVLDNGALWLACEIGSRFPSAVPAINRAATRLASGRSYRAPAHEVFVSPRRVRFREMEYGVPLEEGPRVLRNIRSLIDRSGWRVSFPLEVRISAGDDVPLSTAYGRPTMYIAVHRYIADPYRDYFAGVEEIVAGAGGRPHWGKLHRLSYRDLASRYDRFDEFADAVREADPQRRFTNPYLDRLLSDNSQA</sequence>
<dbReference type="InterPro" id="IPR016167">
    <property type="entry name" value="FAD-bd_PCMH_sub1"/>
</dbReference>
<dbReference type="SUPFAM" id="SSF56176">
    <property type="entry name" value="FAD-binding/transporter-associated domain-like"/>
    <property type="match status" value="1"/>
</dbReference>
<evidence type="ECO:0000256" key="1">
    <source>
        <dbReference type="ARBA" id="ARBA00023002"/>
    </source>
</evidence>
<evidence type="ECO:0000313" key="3">
    <source>
        <dbReference type="EMBL" id="MBM9434018.1"/>
    </source>
</evidence>
<dbReference type="InterPro" id="IPR007173">
    <property type="entry name" value="ALO_C"/>
</dbReference>
<dbReference type="PIRSF" id="PIRSF000136">
    <property type="entry name" value="LGO_GLO"/>
    <property type="match status" value="1"/>
</dbReference>
<dbReference type="Gene3D" id="1.10.45.10">
    <property type="entry name" value="Vanillyl-alcohol Oxidase, Chain A, domain 4"/>
    <property type="match status" value="1"/>
</dbReference>
<gene>
    <name evidence="3" type="ORF">JVW63_09960</name>
</gene>
<evidence type="ECO:0000259" key="2">
    <source>
        <dbReference type="PROSITE" id="PS51387"/>
    </source>
</evidence>
<name>A0ABS2TH76_9ACTO</name>
<dbReference type="Proteomes" id="UP000705983">
    <property type="component" value="Unassembled WGS sequence"/>
</dbReference>
<dbReference type="EMBL" id="JAFFJS010000006">
    <property type="protein sequence ID" value="MBM9434018.1"/>
    <property type="molecule type" value="Genomic_DNA"/>
</dbReference>
<dbReference type="InterPro" id="IPR010031">
    <property type="entry name" value="FAD_lactone_oxidase-like"/>
</dbReference>
<dbReference type="NCBIfam" id="TIGR01679">
    <property type="entry name" value="bact_FAD_ox"/>
    <property type="match status" value="1"/>
</dbReference>
<dbReference type="InterPro" id="IPR036318">
    <property type="entry name" value="FAD-bd_PCMH-like_sf"/>
</dbReference>
<dbReference type="PANTHER" id="PTHR43762">
    <property type="entry name" value="L-GULONOLACTONE OXIDASE"/>
    <property type="match status" value="1"/>
</dbReference>
<dbReference type="PROSITE" id="PS51387">
    <property type="entry name" value="FAD_PCMH"/>
    <property type="match status" value="1"/>
</dbReference>
<protein>
    <submittedName>
        <fullName evidence="3">FAD-binding protein</fullName>
    </submittedName>
</protein>
<dbReference type="Pfam" id="PF04030">
    <property type="entry name" value="ALO"/>
    <property type="match status" value="1"/>
</dbReference>
<dbReference type="Gene3D" id="3.30.43.10">
    <property type="entry name" value="Uridine Diphospho-n-acetylenolpyruvylglucosamine Reductase, domain 2"/>
    <property type="match status" value="1"/>
</dbReference>
<evidence type="ECO:0000313" key="4">
    <source>
        <dbReference type="Proteomes" id="UP000705983"/>
    </source>
</evidence>
<dbReference type="InterPro" id="IPR006094">
    <property type="entry name" value="Oxid_FAD_bind_N"/>
</dbReference>
<dbReference type="InterPro" id="IPR016171">
    <property type="entry name" value="Vanillyl_alc_oxidase_C-sub2"/>
</dbReference>
<dbReference type="Pfam" id="PF01565">
    <property type="entry name" value="FAD_binding_4"/>
    <property type="match status" value="1"/>
</dbReference>
<reference evidence="4" key="1">
    <citation type="submission" date="2021-02" db="EMBL/GenBank/DDBJ databases">
        <title>Leucobacter sp. CX169.</title>
        <authorList>
            <person name="Cheng Y."/>
        </authorList>
    </citation>
    <scope>NUCLEOTIDE SEQUENCE [LARGE SCALE GENOMIC DNA]</scope>
    <source>
        <strain evidence="4">JY899</strain>
    </source>
</reference>
<accession>A0ABS2TH76</accession>
<keyword evidence="4" id="KW-1185">Reference proteome</keyword>
<comment type="caution">
    <text evidence="3">The sequence shown here is derived from an EMBL/GenBank/DDBJ whole genome shotgun (WGS) entry which is preliminary data.</text>
</comment>
<dbReference type="InterPro" id="IPR016169">
    <property type="entry name" value="FAD-bd_PCMH_sub2"/>
</dbReference>
<dbReference type="Gene3D" id="3.30.70.2520">
    <property type="match status" value="1"/>
</dbReference>
<dbReference type="PANTHER" id="PTHR43762:SF1">
    <property type="entry name" value="D-ARABINONO-1,4-LACTONE OXIDASE"/>
    <property type="match status" value="1"/>
</dbReference>
<dbReference type="InterPro" id="IPR016166">
    <property type="entry name" value="FAD-bd_PCMH"/>
</dbReference>
<keyword evidence="1" id="KW-0560">Oxidoreductase</keyword>